<dbReference type="InterPro" id="IPR018754">
    <property type="entry name" value="RovC-like_DNA-bd"/>
</dbReference>
<sequence>MTARPRGVDVLDLAARSCRISIFVTRDGHQHLLVEDSGRSLQLAASGVSILEPVRLTSSVLWSPEELKQRLNALECLNSLCWTGRLQPGFFPTEPRCSRLRRVLRALDGSIAGAPHREIGLALFGRARVEQDWADPGDHLRDSVRRAVRRGRSLMAGGYRRFLL</sequence>
<dbReference type="AlphaFoldDB" id="A0A2W7BV52"/>
<proteinExistence type="predicted"/>
<evidence type="ECO:0000313" key="3">
    <source>
        <dbReference type="Proteomes" id="UP000248616"/>
    </source>
</evidence>
<organism evidence="2 3">
    <name type="scientific">Mesorhizobium kowhaii</name>
    <dbReference type="NCBI Taxonomy" id="1300272"/>
    <lineage>
        <taxon>Bacteria</taxon>
        <taxon>Pseudomonadati</taxon>
        <taxon>Pseudomonadota</taxon>
        <taxon>Alphaproteobacteria</taxon>
        <taxon>Hyphomicrobiales</taxon>
        <taxon>Phyllobacteriaceae</taxon>
        <taxon>Mesorhizobium</taxon>
    </lineage>
</organism>
<dbReference type="Pfam" id="PF10074">
    <property type="entry name" value="RovC_DNA-bd"/>
    <property type="match status" value="1"/>
</dbReference>
<feature type="domain" description="T6SS Transcription factor RovC-like DNA binding" evidence="1">
    <location>
        <begin position="66"/>
        <end position="163"/>
    </location>
</feature>
<gene>
    <name evidence="2" type="ORF">B5V02_32480</name>
</gene>
<dbReference type="RefSeq" id="WP_111548125.1">
    <property type="nucleotide sequence ID" value="NZ_MZXV01000072.1"/>
</dbReference>
<evidence type="ECO:0000313" key="2">
    <source>
        <dbReference type="EMBL" id="PZV34474.1"/>
    </source>
</evidence>
<keyword evidence="3" id="KW-1185">Reference proteome</keyword>
<comment type="caution">
    <text evidence="2">The sequence shown here is derived from an EMBL/GenBank/DDBJ whole genome shotgun (WGS) entry which is preliminary data.</text>
</comment>
<dbReference type="Proteomes" id="UP000248616">
    <property type="component" value="Unassembled WGS sequence"/>
</dbReference>
<name>A0A2W7BV52_9HYPH</name>
<evidence type="ECO:0000259" key="1">
    <source>
        <dbReference type="Pfam" id="PF10074"/>
    </source>
</evidence>
<dbReference type="EMBL" id="MZXV01000072">
    <property type="protein sequence ID" value="PZV34474.1"/>
    <property type="molecule type" value="Genomic_DNA"/>
</dbReference>
<dbReference type="OrthoDB" id="9800831at2"/>
<reference evidence="3" key="1">
    <citation type="submission" date="2017-03" db="EMBL/GenBank/DDBJ databases">
        <authorList>
            <person name="Safronova V.I."/>
            <person name="Sazanova A.L."/>
            <person name="Chirak E.R."/>
        </authorList>
    </citation>
    <scope>NUCLEOTIDE SEQUENCE [LARGE SCALE GENOMIC DNA]</scope>
    <source>
        <strain evidence="3">Ach-343</strain>
    </source>
</reference>
<accession>A0A2W7BV52</accession>
<protein>
    <recommendedName>
        <fullName evidence="1">T6SS Transcription factor RovC-like DNA binding domain-containing protein</fullName>
    </recommendedName>
</protein>